<dbReference type="Gene3D" id="1.10.1580.10">
    <property type="match status" value="1"/>
</dbReference>
<reference evidence="1 2" key="1">
    <citation type="submission" date="2024-03" db="EMBL/GenBank/DDBJ databases">
        <title>Aureococcus anophagefferens CCMP1851 and Kratosvirus quantuckense: Draft genome of a second virus-susceptible host strain in the model system.</title>
        <authorList>
            <person name="Chase E."/>
            <person name="Truchon A.R."/>
            <person name="Schepens W."/>
            <person name="Wilhelm S.W."/>
        </authorList>
    </citation>
    <scope>NUCLEOTIDE SEQUENCE [LARGE SCALE GENOMIC DNA]</scope>
    <source>
        <strain evidence="1 2">CCMP1851</strain>
    </source>
</reference>
<protein>
    <submittedName>
        <fullName evidence="1">Guanine nucleotide-binding protein</fullName>
    </submittedName>
</protein>
<comment type="caution">
    <text evidence="1">The sequence shown here is derived from an EMBL/GenBank/DDBJ whole genome shotgun (WGS) entry which is preliminary data.</text>
</comment>
<dbReference type="SUPFAM" id="SSF52540">
    <property type="entry name" value="P-loop containing nucleoside triphosphate hydrolases"/>
    <property type="match status" value="1"/>
</dbReference>
<sequence>MLLATIRAFRAPPSPFLRRTTALFAAKGKAKGKNRKVKEETPEHERSVAGAINWYPGHIARAERELRDYLKRVDVVIEARDARIGATTAHPDVSEWIGARPRVVVFTFADLAPANVVRDWKEELSRDVPVFFVDAKRGGAKALQGIRNELTKAGRVVNEKRAKKGIMPRAARVAVIGYPNVGKSALINKLAGRKAAKSENKAGVTRSLNWVRSKPSTQGKGLPFELLDSPGIIPAKQLNQRMAARLAICGDIGDASYDTRLVAEALVEELTTRRDERYARDGGASLLSKYGVDPDVFAPDVYVDELADLRYEGDAGTAAMAILTDFRAGRLGKVALEGPKAPQRAAPEPPADAPKPKPVVVKNEDAKRPLSDEEREMAERRDAGDWVGW</sequence>
<evidence type="ECO:0000313" key="1">
    <source>
        <dbReference type="EMBL" id="KAK7237785.1"/>
    </source>
</evidence>
<dbReference type="InterPro" id="IPR019991">
    <property type="entry name" value="GTP-bd_ribosome_bgen"/>
</dbReference>
<dbReference type="InterPro" id="IPR006073">
    <property type="entry name" value="GTP-bd"/>
</dbReference>
<evidence type="ECO:0000313" key="2">
    <source>
        <dbReference type="Proteomes" id="UP001363151"/>
    </source>
</evidence>
<dbReference type="GO" id="GO:0032543">
    <property type="term" value="P:mitochondrial translation"/>
    <property type="evidence" value="ECO:0007669"/>
    <property type="project" value="TreeGrafter"/>
</dbReference>
<dbReference type="Pfam" id="PF01926">
    <property type="entry name" value="MMR_HSR1"/>
    <property type="match status" value="1"/>
</dbReference>
<accession>A0ABR1FT73</accession>
<organism evidence="1 2">
    <name type="scientific">Aureococcus anophagefferens</name>
    <name type="common">Harmful bloom alga</name>
    <dbReference type="NCBI Taxonomy" id="44056"/>
    <lineage>
        <taxon>Eukaryota</taxon>
        <taxon>Sar</taxon>
        <taxon>Stramenopiles</taxon>
        <taxon>Ochrophyta</taxon>
        <taxon>Pelagophyceae</taxon>
        <taxon>Pelagomonadales</taxon>
        <taxon>Pelagomonadaceae</taxon>
        <taxon>Aureococcus</taxon>
    </lineage>
</organism>
<dbReference type="EMBL" id="JBBJCI010000231">
    <property type="protein sequence ID" value="KAK7237785.1"/>
    <property type="molecule type" value="Genomic_DNA"/>
</dbReference>
<dbReference type="PANTHER" id="PTHR45782">
    <property type="entry name" value="MITOCHONDRIAL RIBOSOME-ASSOCIATED GTPASE 1"/>
    <property type="match status" value="1"/>
</dbReference>
<dbReference type="PANTHER" id="PTHR45782:SF5">
    <property type="entry name" value="DAR GTPASE 3, CHLOROPLASTIC"/>
    <property type="match status" value="1"/>
</dbReference>
<dbReference type="KEGG" id="aaf:AURANDRAFT_27328"/>
<dbReference type="Gene3D" id="3.40.50.300">
    <property type="entry name" value="P-loop containing nucleotide triphosphate hydrolases"/>
    <property type="match status" value="1"/>
</dbReference>
<dbReference type="GO" id="GO:0005739">
    <property type="term" value="C:mitochondrion"/>
    <property type="evidence" value="ECO:0007669"/>
    <property type="project" value="TreeGrafter"/>
</dbReference>
<dbReference type="Proteomes" id="UP001363151">
    <property type="component" value="Unassembled WGS sequence"/>
</dbReference>
<dbReference type="CDD" id="cd01856">
    <property type="entry name" value="YlqF"/>
    <property type="match status" value="1"/>
</dbReference>
<dbReference type="GO" id="GO:0003924">
    <property type="term" value="F:GTPase activity"/>
    <property type="evidence" value="ECO:0007669"/>
    <property type="project" value="TreeGrafter"/>
</dbReference>
<gene>
    <name evidence="1" type="ORF">SO694_00022027</name>
</gene>
<dbReference type="NCBIfam" id="TIGR03596">
    <property type="entry name" value="GTPase_YlqF"/>
    <property type="match status" value="1"/>
</dbReference>
<name>A0ABR1FT73_AURAN</name>
<dbReference type="GO" id="GO:0005525">
    <property type="term" value="F:GTP binding"/>
    <property type="evidence" value="ECO:0007669"/>
    <property type="project" value="UniProtKB-KW"/>
</dbReference>
<keyword evidence="2" id="KW-1185">Reference proteome</keyword>
<dbReference type="PRINTS" id="PR00326">
    <property type="entry name" value="GTP1OBG"/>
</dbReference>
<proteinExistence type="predicted"/>
<dbReference type="InterPro" id="IPR027417">
    <property type="entry name" value="P-loop_NTPase"/>
</dbReference>
<dbReference type="InterPro" id="IPR023179">
    <property type="entry name" value="GTP-bd_ortho_bundle_sf"/>
</dbReference>